<reference evidence="3" key="1">
    <citation type="submission" date="2018-12" db="EMBL/GenBank/DDBJ databases">
        <title>Dusodibacter welbiota gen. nov., sp. nov., isolated from human faeces and emended description of the Oscillibacter genus.</title>
        <authorList>
            <person name="Le Roy T."/>
            <person name="Van der Smissen P."/>
            <person name="Delzenne N."/>
            <person name="Muccioli G."/>
            <person name="Collet J.F."/>
            <person name="Cani P.D."/>
        </authorList>
    </citation>
    <scope>NUCLEOTIDE SEQUENCE [LARGE SCALE GENOMIC DNA]</scope>
    <source>
        <strain evidence="3">J115</strain>
    </source>
</reference>
<organism evidence="2 3">
    <name type="scientific">Dysosmobacter welbionis</name>
    <dbReference type="NCBI Taxonomy" id="2093857"/>
    <lineage>
        <taxon>Bacteria</taxon>
        <taxon>Bacillati</taxon>
        <taxon>Bacillota</taxon>
        <taxon>Clostridia</taxon>
        <taxon>Eubacteriales</taxon>
        <taxon>Oscillospiraceae</taxon>
        <taxon>Dysosmobacter</taxon>
    </lineage>
</organism>
<protein>
    <submittedName>
        <fullName evidence="2">Small multi-drug export protein</fullName>
    </submittedName>
</protein>
<sequence>MDLFDTFFGELLMTFLIAMVPVLELRGAIPAGIAAGLPPAAAAAAAILGNLVPIPFLILLLRRIFDWLRKSSWVGPKIDWLERRAHLKGRIVKKYRTIGLIILVAIPLPGTGAWTGALVADVLDLRLRTALPAIALGVLIAGIITTTVTCGVIRVFW</sequence>
<keyword evidence="3" id="KW-1185">Reference proteome</keyword>
<dbReference type="KEGG" id="obj:EIO64_14025"/>
<keyword evidence="1" id="KW-0472">Membrane</keyword>
<dbReference type="Pfam" id="PF06695">
    <property type="entry name" value="Sm_multidrug_ex"/>
    <property type="match status" value="1"/>
</dbReference>
<dbReference type="PANTHER" id="PTHR36007:SF2">
    <property type="entry name" value="TRANSPORT PROTEIN-RELATED"/>
    <property type="match status" value="1"/>
</dbReference>
<dbReference type="EMBL" id="CP034413">
    <property type="protein sequence ID" value="QCI60192.1"/>
    <property type="molecule type" value="Genomic_DNA"/>
</dbReference>
<feature type="transmembrane region" description="Helical" evidence="1">
    <location>
        <begin position="98"/>
        <end position="119"/>
    </location>
</feature>
<dbReference type="InterPro" id="IPR009577">
    <property type="entry name" value="Sm_multidrug_ex"/>
</dbReference>
<dbReference type="PANTHER" id="PTHR36007">
    <property type="entry name" value="TRANSPORT PROTEIN-RELATED"/>
    <property type="match status" value="1"/>
</dbReference>
<dbReference type="Proteomes" id="UP000298642">
    <property type="component" value="Chromosome"/>
</dbReference>
<dbReference type="AlphaFoldDB" id="A0A4D7B1K9"/>
<feature type="transmembrane region" description="Helical" evidence="1">
    <location>
        <begin position="131"/>
        <end position="156"/>
    </location>
</feature>
<dbReference type="RefSeq" id="WP_119310659.1">
    <property type="nucleotide sequence ID" value="NZ_CP034413.3"/>
</dbReference>
<name>A0A4D7B1K9_9FIRM</name>
<feature type="transmembrane region" description="Helical" evidence="1">
    <location>
        <begin position="41"/>
        <end position="61"/>
    </location>
</feature>
<evidence type="ECO:0000313" key="2">
    <source>
        <dbReference type="EMBL" id="QCI60192.1"/>
    </source>
</evidence>
<evidence type="ECO:0000256" key="1">
    <source>
        <dbReference type="SAM" id="Phobius"/>
    </source>
</evidence>
<evidence type="ECO:0000313" key="3">
    <source>
        <dbReference type="Proteomes" id="UP000298642"/>
    </source>
</evidence>
<proteinExistence type="predicted"/>
<feature type="transmembrane region" description="Helical" evidence="1">
    <location>
        <begin position="7"/>
        <end position="29"/>
    </location>
</feature>
<accession>A0A4D7B1K9</accession>
<keyword evidence="1" id="KW-0812">Transmembrane</keyword>
<keyword evidence="1" id="KW-1133">Transmembrane helix</keyword>
<gene>
    <name evidence="2" type="ORF">EIO64_14025</name>
</gene>